<accession>A0ABR3JBT3</accession>
<name>A0ABR3JBT3_9AGAR</name>
<feature type="compositionally biased region" description="Pro residues" evidence="1">
    <location>
        <begin position="1"/>
        <end position="20"/>
    </location>
</feature>
<organism evidence="2 3">
    <name type="scientific">Hohenbuehelia grisea</name>
    <dbReference type="NCBI Taxonomy" id="104357"/>
    <lineage>
        <taxon>Eukaryota</taxon>
        <taxon>Fungi</taxon>
        <taxon>Dikarya</taxon>
        <taxon>Basidiomycota</taxon>
        <taxon>Agaricomycotina</taxon>
        <taxon>Agaricomycetes</taxon>
        <taxon>Agaricomycetidae</taxon>
        <taxon>Agaricales</taxon>
        <taxon>Pleurotineae</taxon>
        <taxon>Pleurotaceae</taxon>
        <taxon>Hohenbuehelia</taxon>
    </lineage>
</organism>
<keyword evidence="3" id="KW-1185">Reference proteome</keyword>
<protein>
    <submittedName>
        <fullName evidence="2">Uncharacterized protein</fullName>
    </submittedName>
</protein>
<gene>
    <name evidence="2" type="ORF">HGRIS_006855</name>
</gene>
<comment type="caution">
    <text evidence="2">The sequence shown here is derived from an EMBL/GenBank/DDBJ whole genome shotgun (WGS) entry which is preliminary data.</text>
</comment>
<evidence type="ECO:0000256" key="1">
    <source>
        <dbReference type="SAM" id="MobiDB-lite"/>
    </source>
</evidence>
<reference evidence="3" key="1">
    <citation type="submission" date="2024-06" db="EMBL/GenBank/DDBJ databases">
        <title>Multi-omics analyses provide insights into the biosynthesis of the anticancer antibiotic pleurotin in Hohenbuehelia grisea.</title>
        <authorList>
            <person name="Weaver J.A."/>
            <person name="Alberti F."/>
        </authorList>
    </citation>
    <scope>NUCLEOTIDE SEQUENCE [LARGE SCALE GENOMIC DNA]</scope>
    <source>
        <strain evidence="3">T-177</strain>
    </source>
</reference>
<dbReference type="EMBL" id="JASNQZ010000010">
    <property type="protein sequence ID" value="KAL0952600.1"/>
    <property type="molecule type" value="Genomic_DNA"/>
</dbReference>
<evidence type="ECO:0000313" key="3">
    <source>
        <dbReference type="Proteomes" id="UP001556367"/>
    </source>
</evidence>
<feature type="region of interest" description="Disordered" evidence="1">
    <location>
        <begin position="1"/>
        <end position="22"/>
    </location>
</feature>
<dbReference type="Proteomes" id="UP001556367">
    <property type="component" value="Unassembled WGS sequence"/>
</dbReference>
<evidence type="ECO:0000313" key="2">
    <source>
        <dbReference type="EMBL" id="KAL0952600.1"/>
    </source>
</evidence>
<proteinExistence type="predicted"/>
<sequence>MNPPFPPRPQGFPQYPPPVPVSQDAQAFVQPQGTQPIPGQGLQYATHYYQPQLHHPRPEDRLVAAHSMYQSATSTDPYTGLTRLVADSPAAFDPMAGHGLARRRLPMVAGVAFTSPQNQIYGYSQLNCMPPQYTRDAMNERLGLVPSSTYANIGSAGDLRQGVGCCAEFKVIGEFIHQSNMADPQTLHTLAMTIKKRLVKFFCFACQDWVKNLTAHYVGFEVVDHGARHLYRGGKIVSGLRANWQLNDAESHVSSVS</sequence>